<comment type="similarity">
    <text evidence="1">Belongs to the AAA ATPase family. RarA/MGS1/WRNIP1 subfamily.</text>
</comment>
<dbReference type="AlphaFoldDB" id="A0AAF0ZBI3"/>
<evidence type="ECO:0000313" key="6">
    <source>
        <dbReference type="EMBL" id="WPF83996.1"/>
    </source>
</evidence>
<dbReference type="FunFam" id="3.40.50.300:FF:000345">
    <property type="entry name" value="AAA family ATPase"/>
    <property type="match status" value="1"/>
</dbReference>
<dbReference type="Pfam" id="PF00004">
    <property type="entry name" value="AAA"/>
    <property type="match status" value="1"/>
</dbReference>
<dbReference type="PANTHER" id="PTHR13779">
    <property type="entry name" value="WERNER HELICASE-INTERACTING PROTEIN 1 FAMILY MEMBER"/>
    <property type="match status" value="1"/>
</dbReference>
<dbReference type="CDD" id="cd00009">
    <property type="entry name" value="AAA"/>
    <property type="match status" value="1"/>
</dbReference>
<dbReference type="RefSeq" id="WP_319160796.1">
    <property type="nucleotide sequence ID" value="NZ_CP138359.1"/>
</dbReference>
<feature type="compositionally biased region" description="Low complexity" evidence="4">
    <location>
        <begin position="286"/>
        <end position="295"/>
    </location>
</feature>
<dbReference type="CDD" id="cd18139">
    <property type="entry name" value="HLD_clamp_RarA"/>
    <property type="match status" value="1"/>
</dbReference>
<dbReference type="SUPFAM" id="SSF48019">
    <property type="entry name" value="post-AAA+ oligomerization domain-like"/>
    <property type="match status" value="1"/>
</dbReference>
<sequence>MDLFDSTTQDVSGVPRVGSGSPLAVRMRPASLAEVAGQKHLLVQGSPLRRLVEPADDSSRRAAPGSVILWGPPGTGKTTLAYLIATSSGRRFVELSAVTAGVKDVRSVIEDARRRLATGGSETVLFIDEVHRFSKSQQDALLPSVENRWVTLVAATTENPSFSVNSPLLSRSLLLTLQPLTTDDVRVLVRRAVADERGLGGTVTLDDDAEDHLLRLAGGDARKALTILEAAAGAALSDHDRTDAVVAGEASEQAGADEGLGTEAESLDAADLRAGHSAEPAEGGQDADTSPDVVADPPVTVDLATMERAIDVAAVRYDRDGDQHYDVISAFIKSMRGSDVDASLHYLARMIAAGEDPRFIARRIVIAAAEEVGMADPSALQTATAAANAVALIGMPEARIILAEAVVHIASAPKSNAAYTAIDAALADVRAGKVGTVPPHLRDAHYSGAKALGHGQSYRYAHDAPHAVATQQYLPDDLVGTTYYRPSDRGFERSVSERMERVKKILRGEPG</sequence>
<dbReference type="GO" id="GO:0006261">
    <property type="term" value="P:DNA-templated DNA replication"/>
    <property type="evidence" value="ECO:0007669"/>
    <property type="project" value="TreeGrafter"/>
</dbReference>
<dbReference type="GO" id="GO:0008047">
    <property type="term" value="F:enzyme activator activity"/>
    <property type="evidence" value="ECO:0007669"/>
    <property type="project" value="TreeGrafter"/>
</dbReference>
<dbReference type="Pfam" id="PF16193">
    <property type="entry name" value="AAA_assoc_2"/>
    <property type="match status" value="1"/>
</dbReference>
<keyword evidence="7" id="KW-1185">Reference proteome</keyword>
<feature type="region of interest" description="Disordered" evidence="4">
    <location>
        <begin position="275"/>
        <end position="295"/>
    </location>
</feature>
<dbReference type="GO" id="GO:0003677">
    <property type="term" value="F:DNA binding"/>
    <property type="evidence" value="ECO:0007669"/>
    <property type="project" value="InterPro"/>
</dbReference>
<dbReference type="GO" id="GO:0000731">
    <property type="term" value="P:DNA synthesis involved in DNA repair"/>
    <property type="evidence" value="ECO:0007669"/>
    <property type="project" value="TreeGrafter"/>
</dbReference>
<dbReference type="Gene3D" id="3.40.50.300">
    <property type="entry name" value="P-loop containing nucleotide triphosphate hydrolases"/>
    <property type="match status" value="1"/>
</dbReference>
<dbReference type="PANTHER" id="PTHR13779:SF7">
    <property type="entry name" value="ATPASE WRNIP1"/>
    <property type="match status" value="1"/>
</dbReference>
<reference evidence="7" key="1">
    <citation type="submission" date="2023-11" db="EMBL/GenBank/DDBJ databases">
        <authorList>
            <person name="Helweg L.P."/>
            <person name="Kiel A."/>
            <person name="Hitz F."/>
            <person name="Ruckert-Reed C."/>
            <person name="Busche T."/>
            <person name="Kaltschmidt B."/>
            <person name="Kaltschmidt C."/>
        </authorList>
    </citation>
    <scope>NUCLEOTIDE SEQUENCE [LARGE SCALE GENOMIC DNA]</scope>
    <source>
        <strain evidence="7">4.1</strain>
    </source>
</reference>
<dbReference type="InterPro" id="IPR027417">
    <property type="entry name" value="P-loop_NTPase"/>
</dbReference>
<gene>
    <name evidence="6" type="ORF">SANBI_001711</name>
</gene>
<dbReference type="InterPro" id="IPR003959">
    <property type="entry name" value="ATPase_AAA_core"/>
</dbReference>
<dbReference type="InterPro" id="IPR003593">
    <property type="entry name" value="AAA+_ATPase"/>
</dbReference>
<dbReference type="Gene3D" id="1.10.8.60">
    <property type="match status" value="1"/>
</dbReference>
<dbReference type="InterPro" id="IPR051314">
    <property type="entry name" value="AAA_ATPase_RarA/MGS1/WRNIP1"/>
</dbReference>
<dbReference type="GO" id="GO:0016887">
    <property type="term" value="F:ATP hydrolysis activity"/>
    <property type="evidence" value="ECO:0007669"/>
    <property type="project" value="InterPro"/>
</dbReference>
<dbReference type="KEGG" id="sbil:SANBI_001711"/>
<organism evidence="6 7">
    <name type="scientific">Sanguibacter biliveldensis</name>
    <dbReference type="NCBI Taxonomy" id="3030830"/>
    <lineage>
        <taxon>Bacteria</taxon>
        <taxon>Bacillati</taxon>
        <taxon>Actinomycetota</taxon>
        <taxon>Actinomycetes</taxon>
        <taxon>Micrococcales</taxon>
        <taxon>Sanguibacteraceae</taxon>
        <taxon>Sanguibacter</taxon>
    </lineage>
</organism>
<evidence type="ECO:0000259" key="5">
    <source>
        <dbReference type="SMART" id="SM00382"/>
    </source>
</evidence>
<dbReference type="Gene3D" id="1.20.272.10">
    <property type="match status" value="1"/>
</dbReference>
<evidence type="ECO:0000256" key="3">
    <source>
        <dbReference type="ARBA" id="ARBA00022840"/>
    </source>
</evidence>
<dbReference type="FunFam" id="1.10.3710.10:FF:000003">
    <property type="entry name" value="ATPase, AAA family protein"/>
    <property type="match status" value="1"/>
</dbReference>
<dbReference type="InterPro" id="IPR021886">
    <property type="entry name" value="MgsA_C"/>
</dbReference>
<dbReference type="GO" id="GO:0005524">
    <property type="term" value="F:ATP binding"/>
    <property type="evidence" value="ECO:0007669"/>
    <property type="project" value="UniProtKB-KW"/>
</dbReference>
<dbReference type="Pfam" id="PF12002">
    <property type="entry name" value="MgsA_C"/>
    <property type="match status" value="1"/>
</dbReference>
<dbReference type="InterPro" id="IPR008921">
    <property type="entry name" value="DNA_pol3_clamp-load_cplx_C"/>
</dbReference>
<dbReference type="EMBL" id="CP138359">
    <property type="protein sequence ID" value="WPF83996.1"/>
    <property type="molecule type" value="Genomic_DNA"/>
</dbReference>
<evidence type="ECO:0000256" key="1">
    <source>
        <dbReference type="ARBA" id="ARBA00008959"/>
    </source>
</evidence>
<dbReference type="SMART" id="SM00382">
    <property type="entry name" value="AAA"/>
    <property type="match status" value="1"/>
</dbReference>
<evidence type="ECO:0000256" key="2">
    <source>
        <dbReference type="ARBA" id="ARBA00022741"/>
    </source>
</evidence>
<dbReference type="Gene3D" id="1.10.3710.10">
    <property type="entry name" value="DNA polymerase III clamp loader subunits, C-terminal domain"/>
    <property type="match status" value="1"/>
</dbReference>
<dbReference type="FunFam" id="1.20.272.10:FF:000001">
    <property type="entry name" value="Putative AAA family ATPase"/>
    <property type="match status" value="1"/>
</dbReference>
<dbReference type="InterPro" id="IPR032423">
    <property type="entry name" value="AAA_assoc_2"/>
</dbReference>
<keyword evidence="2" id="KW-0547">Nucleotide-binding</keyword>
<dbReference type="Proteomes" id="UP001304340">
    <property type="component" value="Chromosome"/>
</dbReference>
<accession>A0AAF0ZBI3</accession>
<dbReference type="SUPFAM" id="SSF52540">
    <property type="entry name" value="P-loop containing nucleoside triphosphate hydrolases"/>
    <property type="match status" value="1"/>
</dbReference>
<protein>
    <submittedName>
        <fullName evidence="6">Replication-associated recombination protein A</fullName>
    </submittedName>
</protein>
<name>A0AAF0ZBI3_9MICO</name>
<proteinExistence type="inferred from homology"/>
<keyword evidence="3" id="KW-0067">ATP-binding</keyword>
<dbReference type="GO" id="GO:0017116">
    <property type="term" value="F:single-stranded DNA helicase activity"/>
    <property type="evidence" value="ECO:0007669"/>
    <property type="project" value="TreeGrafter"/>
</dbReference>
<feature type="domain" description="AAA+ ATPase" evidence="5">
    <location>
        <begin position="63"/>
        <end position="192"/>
    </location>
</feature>
<evidence type="ECO:0000313" key="7">
    <source>
        <dbReference type="Proteomes" id="UP001304340"/>
    </source>
</evidence>
<evidence type="ECO:0000256" key="4">
    <source>
        <dbReference type="SAM" id="MobiDB-lite"/>
    </source>
</evidence>